<dbReference type="Gene3D" id="1.25.40.20">
    <property type="entry name" value="Ankyrin repeat-containing domain"/>
    <property type="match status" value="1"/>
</dbReference>
<feature type="non-terminal residue" evidence="2">
    <location>
        <position position="423"/>
    </location>
</feature>
<evidence type="ECO:0000313" key="2">
    <source>
        <dbReference type="EMBL" id="KAG5462700.1"/>
    </source>
</evidence>
<feature type="non-terminal residue" evidence="2">
    <location>
        <position position="1"/>
    </location>
</feature>
<protein>
    <recommendedName>
        <fullName evidence="4">Ankyrin repeat protein</fullName>
    </recommendedName>
</protein>
<dbReference type="InterPro" id="IPR036770">
    <property type="entry name" value="Ankyrin_rpt-contain_sf"/>
</dbReference>
<keyword evidence="3" id="KW-1185">Reference proteome</keyword>
<proteinExistence type="predicted"/>
<dbReference type="EMBL" id="JAEFCI010001756">
    <property type="protein sequence ID" value="KAG5462700.1"/>
    <property type="molecule type" value="Genomic_DNA"/>
</dbReference>
<gene>
    <name evidence="2" type="ORF">BJ554DRAFT_3979</name>
</gene>
<comment type="caution">
    <text evidence="2">The sequence shown here is derived from an EMBL/GenBank/DDBJ whole genome shotgun (WGS) entry which is preliminary data.</text>
</comment>
<evidence type="ECO:0008006" key="4">
    <source>
        <dbReference type="Google" id="ProtNLM"/>
    </source>
</evidence>
<evidence type="ECO:0000313" key="3">
    <source>
        <dbReference type="Proteomes" id="UP000673691"/>
    </source>
</evidence>
<name>A0A8H8A0G6_9FUNG</name>
<dbReference type="AlphaFoldDB" id="A0A8H8A0G6"/>
<reference evidence="2 3" key="1">
    <citation type="journal article" name="Sci. Rep.">
        <title>Genome-scale phylogenetic analyses confirm Olpidium as the closest living zoosporic fungus to the non-flagellated, terrestrial fungi.</title>
        <authorList>
            <person name="Chang Y."/>
            <person name="Rochon D."/>
            <person name="Sekimoto S."/>
            <person name="Wang Y."/>
            <person name="Chovatia M."/>
            <person name="Sandor L."/>
            <person name="Salamov A."/>
            <person name="Grigoriev I.V."/>
            <person name="Stajich J.E."/>
            <person name="Spatafora J.W."/>
        </authorList>
    </citation>
    <scope>NUCLEOTIDE SEQUENCE [LARGE SCALE GENOMIC DNA]</scope>
    <source>
        <strain evidence="2">S191</strain>
    </source>
</reference>
<sequence>LLVTDCFELDTEKARETLATLIRGGFTTPSRALNMVAPRMDLAPWLVSEWQADVHEAFSREFADDLLYGHPDAEPFVDWLVSSEALRGLPRVLGALFYYSLSTNTETARRIWQQNPAVDRDVALACAALNLDSIKFLESELGYNLAEAVYCLLCACEAKRPECVAYLLEKGADLKFCFEPDPDMPGIGSWGHCGVDVARIFHECGMVPSSYDLFDAVLNMDLALARYLVKLGADPHADNLLMLAVGRWHGGKPRHNKKFYQLKVPTEPTCSELLELVKAVTQEFGVSCYFKTTMTLEFIRQRRHMDGWCDCIESVVRHLTSLGGKPLEKLRPSKRSEFFKKVLSCRYSSISFDHPWHVKIYDESQDGTRGELLQDSRFEYLFDRHEWEDSSTNVDEPPRATPASAGFNANFKVAPNQFNDEWE</sequence>
<evidence type="ECO:0000256" key="1">
    <source>
        <dbReference type="SAM" id="MobiDB-lite"/>
    </source>
</evidence>
<dbReference type="Proteomes" id="UP000673691">
    <property type="component" value="Unassembled WGS sequence"/>
</dbReference>
<dbReference type="SUPFAM" id="SSF48403">
    <property type="entry name" value="Ankyrin repeat"/>
    <property type="match status" value="1"/>
</dbReference>
<feature type="region of interest" description="Disordered" evidence="1">
    <location>
        <begin position="389"/>
        <end position="408"/>
    </location>
</feature>
<organism evidence="2 3">
    <name type="scientific">Olpidium bornovanus</name>
    <dbReference type="NCBI Taxonomy" id="278681"/>
    <lineage>
        <taxon>Eukaryota</taxon>
        <taxon>Fungi</taxon>
        <taxon>Fungi incertae sedis</taxon>
        <taxon>Olpidiomycota</taxon>
        <taxon>Olpidiomycotina</taxon>
        <taxon>Olpidiomycetes</taxon>
        <taxon>Olpidiales</taxon>
        <taxon>Olpidiaceae</taxon>
        <taxon>Olpidium</taxon>
    </lineage>
</organism>
<accession>A0A8H8A0G6</accession>